<keyword evidence="14" id="KW-1185">Reference proteome</keyword>
<dbReference type="SUPFAM" id="SSF56112">
    <property type="entry name" value="Protein kinase-like (PK-like)"/>
    <property type="match status" value="1"/>
</dbReference>
<evidence type="ECO:0000256" key="6">
    <source>
        <dbReference type="ARBA" id="ARBA00022777"/>
    </source>
</evidence>
<feature type="compositionally biased region" description="Low complexity" evidence="11">
    <location>
        <begin position="110"/>
        <end position="120"/>
    </location>
</feature>
<dbReference type="EC" id="2.7.11.24" evidence="2"/>
<evidence type="ECO:0000256" key="11">
    <source>
        <dbReference type="SAM" id="MobiDB-lite"/>
    </source>
</evidence>
<feature type="compositionally biased region" description="Basic and acidic residues" evidence="11">
    <location>
        <begin position="170"/>
        <end position="185"/>
    </location>
</feature>
<dbReference type="PANTHER" id="PTHR48016:SF32">
    <property type="entry name" value="MITOGEN-ACTIVATED PROTEIN KINASE KINASE KINASE 4"/>
    <property type="match status" value="1"/>
</dbReference>
<dbReference type="PROSITE" id="PS00107">
    <property type="entry name" value="PROTEIN_KINASE_ATP"/>
    <property type="match status" value="1"/>
</dbReference>
<name>A0ABR3Z4G1_9PEZI</name>
<sequence length="1416" mass="160362">MAPPLDGSRQVRFDLENGHVAEPRSARNRASRGSSSQDHEAEMALNFNRPEFAVESCQSDRNRPPYANIPGNNYHHSQYGHHANSSQMTIKDDEDDDRRTESLMRPAPVSSPNSHPNNSHTRYPSRSPMADDEQPMSRPNRPTPVQRTPSNTYAPQRGRPPNQPPANVYGDHHRPNARRREFTRRDPLRIWRQEKFGYDYRNNDSDSDGETATTDDVVDSEAVMFYIDDNQEPTKEDFRDPDSAERLHWQRMLSTALSGDVIGQEKKRLTPGGMNQEQLAEDEMFIMLRAARFRRHISVQRKILTDARTNLGRQIDDIMNFTVKGEEEADGKGPYEQVQDAVKLIEKCESLYPSSRSLEEKHHAAKTDSFLIAYSTIMAWYNTTEMLNTELKILRRWVGNKNLSIEKSEYGVAKEASSFIHRLLNNGSLGSLYPDGKSSTKKKSQHRLRYQGNENPEHSQSESELPESAPITEPTTDGGIPLGKGGSMLINLFSVVDKAKTTLISMADEFEARHLPLPIEELATIINFPLRLIQTMLQEQVANAKTANIKSAAQTNTLILDQMIAQFKALLSMSVDLNKKYLEIIKPERNWDIPDSLDESYASDVFNALRFYFKMLNWKLSNNKNTFKETEVLFNEWEFANSIGGHFKGWEIELAEHFSHVTHKTLTRLATTFEREMREKKDETTAAMSKRIKACLDSVRVRQRMLQRFSRLLNDNYENACDYSMSLEPTTIQEMVDNLAATHHVRLATHFDEQGFMLICSPSLARARWKLENHVQAMMAMTSKSQILADGETHYVAIIKAEDRPIWMEDTINLELSDQVLDLQVGHVRLLAASTDERYEEANDAFLDAVEVKLDVVMERRSNLTKVNQKLTELRRVAYKVSNTVMDSVETIRAETRNKNCEELVQTCFMSATEFGQRALQYMDENRRQMNNIKLSKLALDWVSFINEDCMGTDKRTFRWAMQALDFASAMTRGRQILGLTEPDWARLRRSVSGCMTMLVLHLDVMGARSSIQAKAEAKRKLEVYEQQTKMAGSRLMDDDEAAQIVSMTRQTKIQEREKKWAINDAERMGFGRVLEDTNDLDRSLMDMSSATNNGTLRWQMGQFVGSGAFGSVYVGVNLSRGQLMAVKEIRLQDPKSVLKIKDLIIHEVNLLKALDHPNVVACYGVEVRRDRVFIFMEFCSGGSLAGLLEHGPIDDEMTLQELTLAMLEGLKYLHSRDIVHRDIKPANILLDHAGVVKFVDFGAAKVIVRHNHTATTEISPSSTGSNSAVSTIRPGTTGTPMYMAPEVVRGEQIDNPKASDIWSLGCVILELVTGQRPWPAADNEFAIMFNIGNGIVPDMPSEGRLSDLGRDFLSRCLQVEPEKRATAEALLQHPWIVQAIASAKDMEVETPSDSSQSGTPSGNRIPVDGLFPSDQ</sequence>
<feature type="region of interest" description="Disordered" evidence="11">
    <location>
        <begin position="1"/>
        <end position="185"/>
    </location>
</feature>
<feature type="region of interest" description="Disordered" evidence="11">
    <location>
        <begin position="431"/>
        <end position="480"/>
    </location>
</feature>
<dbReference type="Pfam" id="PF00069">
    <property type="entry name" value="Pkinase"/>
    <property type="match status" value="1"/>
</dbReference>
<evidence type="ECO:0000256" key="9">
    <source>
        <dbReference type="ARBA" id="ARBA00048130"/>
    </source>
</evidence>
<organism evidence="13 14">
    <name type="scientific">Ceratocystis pirilliformis</name>
    <dbReference type="NCBI Taxonomy" id="259994"/>
    <lineage>
        <taxon>Eukaryota</taxon>
        <taxon>Fungi</taxon>
        <taxon>Dikarya</taxon>
        <taxon>Ascomycota</taxon>
        <taxon>Pezizomycotina</taxon>
        <taxon>Sordariomycetes</taxon>
        <taxon>Hypocreomycetidae</taxon>
        <taxon>Microascales</taxon>
        <taxon>Ceratocystidaceae</taxon>
        <taxon>Ceratocystis</taxon>
    </lineage>
</organism>
<evidence type="ECO:0000256" key="2">
    <source>
        <dbReference type="ARBA" id="ARBA00012411"/>
    </source>
</evidence>
<dbReference type="Gene3D" id="1.10.510.10">
    <property type="entry name" value="Transferase(Phosphotransferase) domain 1"/>
    <property type="match status" value="1"/>
</dbReference>
<proteinExistence type="inferred from homology"/>
<dbReference type="EMBL" id="JAWDJO010000072">
    <property type="protein sequence ID" value="KAL1895516.1"/>
    <property type="molecule type" value="Genomic_DNA"/>
</dbReference>
<dbReference type="Proteomes" id="UP001583280">
    <property type="component" value="Unassembled WGS sequence"/>
</dbReference>
<evidence type="ECO:0000256" key="10">
    <source>
        <dbReference type="PROSITE-ProRule" id="PRU10141"/>
    </source>
</evidence>
<feature type="region of interest" description="Disordered" evidence="11">
    <location>
        <begin position="1257"/>
        <end position="1277"/>
    </location>
</feature>
<dbReference type="InterPro" id="IPR011009">
    <property type="entry name" value="Kinase-like_dom_sf"/>
</dbReference>
<keyword evidence="5 10" id="KW-0547">Nucleotide-binding</keyword>
<evidence type="ECO:0000256" key="1">
    <source>
        <dbReference type="ARBA" id="ARBA00006529"/>
    </source>
</evidence>
<evidence type="ECO:0000256" key="5">
    <source>
        <dbReference type="ARBA" id="ARBA00022741"/>
    </source>
</evidence>
<feature type="binding site" evidence="10">
    <location>
        <position position="1128"/>
    </location>
    <ligand>
        <name>ATP</name>
        <dbReference type="ChEBI" id="CHEBI:30616"/>
    </ligand>
</feature>
<evidence type="ECO:0000259" key="12">
    <source>
        <dbReference type="PROSITE" id="PS50011"/>
    </source>
</evidence>
<evidence type="ECO:0000256" key="7">
    <source>
        <dbReference type="ARBA" id="ARBA00022840"/>
    </source>
</evidence>
<feature type="compositionally biased region" description="Polar residues" evidence="11">
    <location>
        <begin position="143"/>
        <end position="154"/>
    </location>
</feature>
<dbReference type="PANTHER" id="PTHR48016">
    <property type="entry name" value="MAP KINASE KINASE KINASE SSK2-RELATED-RELATED"/>
    <property type="match status" value="1"/>
</dbReference>
<dbReference type="PROSITE" id="PS00108">
    <property type="entry name" value="PROTEIN_KINASE_ST"/>
    <property type="match status" value="1"/>
</dbReference>
<gene>
    <name evidence="13" type="primary">SSK2</name>
    <name evidence="13" type="ORF">Cpir12675_003205</name>
</gene>
<keyword evidence="4 13" id="KW-0808">Transferase</keyword>
<dbReference type="InterPro" id="IPR050538">
    <property type="entry name" value="MAP_kinase_kinase_kinase"/>
</dbReference>
<protein>
    <recommendedName>
        <fullName evidence="2">mitogen-activated protein kinase</fullName>
        <ecNumber evidence="2">2.7.11.24</ecNumber>
    </recommendedName>
</protein>
<dbReference type="InterPro" id="IPR017441">
    <property type="entry name" value="Protein_kinase_ATP_BS"/>
</dbReference>
<comment type="caution">
    <text evidence="13">The sequence shown here is derived from an EMBL/GenBank/DDBJ whole genome shotgun (WGS) entry which is preliminary data.</text>
</comment>
<reference evidence="13 14" key="1">
    <citation type="journal article" date="2024" name="IMA Fungus">
        <title>IMA Genome - F19 : A genome assembly and annotation guide to empower mycologists, including annotated draft genome sequences of Ceratocystis pirilliformis, Diaporthe australafricana, Fusarium ophioides, Paecilomyces lecythidis, and Sporothrix stenoceras.</title>
        <authorList>
            <person name="Aylward J."/>
            <person name="Wilson A.M."/>
            <person name="Visagie C.M."/>
            <person name="Spraker J."/>
            <person name="Barnes I."/>
            <person name="Buitendag C."/>
            <person name="Ceriani C."/>
            <person name="Del Mar Angel L."/>
            <person name="du Plessis D."/>
            <person name="Fuchs T."/>
            <person name="Gasser K."/>
            <person name="Kramer D."/>
            <person name="Li W."/>
            <person name="Munsamy K."/>
            <person name="Piso A."/>
            <person name="Price J.L."/>
            <person name="Sonnekus B."/>
            <person name="Thomas C."/>
            <person name="van der Nest A."/>
            <person name="van Dijk A."/>
            <person name="van Heerden A."/>
            <person name="van Vuuren N."/>
            <person name="Yilmaz N."/>
            <person name="Duong T.A."/>
            <person name="van der Merwe N.A."/>
            <person name="Wingfield M.J."/>
            <person name="Wingfield B.D."/>
        </authorList>
    </citation>
    <scope>NUCLEOTIDE SEQUENCE [LARGE SCALE GENOMIC DNA]</scope>
    <source>
        <strain evidence="13 14">CMW 12675</strain>
    </source>
</reference>
<keyword evidence="3" id="KW-0723">Serine/threonine-protein kinase</keyword>
<feature type="compositionally biased region" description="Basic residues" evidence="11">
    <location>
        <begin position="439"/>
        <end position="449"/>
    </location>
</feature>
<evidence type="ECO:0000313" key="14">
    <source>
        <dbReference type="Proteomes" id="UP001583280"/>
    </source>
</evidence>
<evidence type="ECO:0000256" key="3">
    <source>
        <dbReference type="ARBA" id="ARBA00022527"/>
    </source>
</evidence>
<comment type="catalytic activity">
    <reaction evidence="9">
        <text>L-seryl-[protein] + ATP = O-phospho-L-seryl-[protein] + ADP + H(+)</text>
        <dbReference type="Rhea" id="RHEA:17989"/>
        <dbReference type="Rhea" id="RHEA-COMP:9863"/>
        <dbReference type="Rhea" id="RHEA-COMP:11604"/>
        <dbReference type="ChEBI" id="CHEBI:15378"/>
        <dbReference type="ChEBI" id="CHEBI:29999"/>
        <dbReference type="ChEBI" id="CHEBI:30616"/>
        <dbReference type="ChEBI" id="CHEBI:83421"/>
        <dbReference type="ChEBI" id="CHEBI:456216"/>
        <dbReference type="EC" id="2.7.11.24"/>
    </reaction>
    <physiologicalReaction direction="left-to-right" evidence="9">
        <dbReference type="Rhea" id="RHEA:17990"/>
    </physiologicalReaction>
</comment>
<dbReference type="InterPro" id="IPR008271">
    <property type="entry name" value="Ser/Thr_kinase_AS"/>
</dbReference>
<evidence type="ECO:0000313" key="13">
    <source>
        <dbReference type="EMBL" id="KAL1895516.1"/>
    </source>
</evidence>
<accession>A0ABR3Z4G1</accession>
<keyword evidence="6 13" id="KW-0418">Kinase</keyword>
<comment type="catalytic activity">
    <reaction evidence="8">
        <text>L-threonyl-[protein] + ATP = O-phospho-L-threonyl-[protein] + ADP + H(+)</text>
        <dbReference type="Rhea" id="RHEA:46608"/>
        <dbReference type="Rhea" id="RHEA-COMP:11060"/>
        <dbReference type="Rhea" id="RHEA-COMP:11605"/>
        <dbReference type="ChEBI" id="CHEBI:15378"/>
        <dbReference type="ChEBI" id="CHEBI:30013"/>
        <dbReference type="ChEBI" id="CHEBI:30616"/>
        <dbReference type="ChEBI" id="CHEBI:61977"/>
        <dbReference type="ChEBI" id="CHEBI:456216"/>
        <dbReference type="EC" id="2.7.11.24"/>
    </reaction>
    <physiologicalReaction direction="left-to-right" evidence="8">
        <dbReference type="Rhea" id="RHEA:46609"/>
    </physiologicalReaction>
</comment>
<feature type="compositionally biased region" description="Polar residues" evidence="11">
    <location>
        <begin position="1392"/>
        <end position="1403"/>
    </location>
</feature>
<dbReference type="GO" id="GO:0004709">
    <property type="term" value="F:MAP kinase kinase kinase activity"/>
    <property type="evidence" value="ECO:0007669"/>
    <property type="project" value="UniProtKB-EC"/>
</dbReference>
<feature type="compositionally biased region" description="Basic and acidic residues" evidence="11">
    <location>
        <begin position="9"/>
        <end position="25"/>
    </location>
</feature>
<feature type="region of interest" description="Disordered" evidence="11">
    <location>
        <begin position="1387"/>
        <end position="1416"/>
    </location>
</feature>
<evidence type="ECO:0000256" key="4">
    <source>
        <dbReference type="ARBA" id="ARBA00022679"/>
    </source>
</evidence>
<evidence type="ECO:0000256" key="8">
    <source>
        <dbReference type="ARBA" id="ARBA00047919"/>
    </source>
</evidence>
<keyword evidence="7 10" id="KW-0067">ATP-binding</keyword>
<dbReference type="SMART" id="SM00220">
    <property type="entry name" value="S_TKc"/>
    <property type="match status" value="1"/>
</dbReference>
<comment type="similarity">
    <text evidence="1">Belongs to the protein kinase superfamily. STE Ser/Thr protein kinase family. MAP kinase kinase kinase subfamily.</text>
</comment>
<dbReference type="PROSITE" id="PS50011">
    <property type="entry name" value="PROTEIN_KINASE_DOM"/>
    <property type="match status" value="1"/>
</dbReference>
<feature type="domain" description="Protein kinase" evidence="12">
    <location>
        <begin position="1099"/>
        <end position="1377"/>
    </location>
</feature>
<dbReference type="InterPro" id="IPR000719">
    <property type="entry name" value="Prot_kinase_dom"/>
</dbReference>